<keyword evidence="2" id="KW-1185">Reference proteome</keyword>
<evidence type="ECO:0000313" key="1">
    <source>
        <dbReference type="EMBL" id="KAG8193155.1"/>
    </source>
</evidence>
<proteinExistence type="predicted"/>
<protein>
    <submittedName>
        <fullName evidence="1">Uncharacterized protein</fullName>
    </submittedName>
</protein>
<accession>A0AAV6V8T1</accession>
<organism evidence="1 2">
    <name type="scientific">Oedothorax gibbosus</name>
    <dbReference type="NCBI Taxonomy" id="931172"/>
    <lineage>
        <taxon>Eukaryota</taxon>
        <taxon>Metazoa</taxon>
        <taxon>Ecdysozoa</taxon>
        <taxon>Arthropoda</taxon>
        <taxon>Chelicerata</taxon>
        <taxon>Arachnida</taxon>
        <taxon>Araneae</taxon>
        <taxon>Araneomorphae</taxon>
        <taxon>Entelegynae</taxon>
        <taxon>Araneoidea</taxon>
        <taxon>Linyphiidae</taxon>
        <taxon>Erigoninae</taxon>
        <taxon>Oedothorax</taxon>
    </lineage>
</organism>
<sequence length="157" mass="18565">MASDNRYHKNCKAIANDFSSSKEFKEKTIPANPFVQTTKKLFDVGDDERLQNYQEAYLEKWKGRIAKEATAADEEYYKFTLDPPSEDFMRVPQKGESFYYIPEQHLQWAWTGRRLQRKSIHELEDQLKYCGRNKSEPRASSDSKYAFDNGIYKILIR</sequence>
<reference evidence="1 2" key="1">
    <citation type="journal article" date="2022" name="Nat. Ecol. Evol.">
        <title>A masculinizing supergene underlies an exaggerated male reproductive morph in a spider.</title>
        <authorList>
            <person name="Hendrickx F."/>
            <person name="De Corte Z."/>
            <person name="Sonet G."/>
            <person name="Van Belleghem S.M."/>
            <person name="Kostlbacher S."/>
            <person name="Vangestel C."/>
        </authorList>
    </citation>
    <scope>NUCLEOTIDE SEQUENCE [LARGE SCALE GENOMIC DNA]</scope>
    <source>
        <strain evidence="1">W744_W776</strain>
    </source>
</reference>
<comment type="caution">
    <text evidence="1">The sequence shown here is derived from an EMBL/GenBank/DDBJ whole genome shotgun (WGS) entry which is preliminary data.</text>
</comment>
<evidence type="ECO:0000313" key="2">
    <source>
        <dbReference type="Proteomes" id="UP000827092"/>
    </source>
</evidence>
<dbReference type="AlphaFoldDB" id="A0AAV6V8T1"/>
<gene>
    <name evidence="1" type="ORF">JTE90_006986</name>
</gene>
<dbReference type="Proteomes" id="UP000827092">
    <property type="component" value="Unassembled WGS sequence"/>
</dbReference>
<dbReference type="EMBL" id="JAFNEN010000128">
    <property type="protein sequence ID" value="KAG8193155.1"/>
    <property type="molecule type" value="Genomic_DNA"/>
</dbReference>
<name>A0AAV6V8T1_9ARAC</name>